<sequence length="101" mass="11243">MRSTTECTGQTEEKRREKRGTPPPPPQQPITVQTASGRSQHSAPINYIGHMRGILPMKRKILQRNVDMLKSISRSGSQGADNLEDLCEGIAQPASKWSQRC</sequence>
<evidence type="ECO:0000313" key="2">
    <source>
        <dbReference type="EMBL" id="LAA45756.1"/>
    </source>
</evidence>
<name>A0A2D4FES9_MICCO</name>
<accession>A0A2D4FES9</accession>
<dbReference type="EMBL" id="IACJ01064939">
    <property type="protein sequence ID" value="LAA45748.1"/>
    <property type="molecule type" value="Transcribed_RNA"/>
</dbReference>
<proteinExistence type="predicted"/>
<protein>
    <submittedName>
        <fullName evidence="2">Uncharacterized protein</fullName>
    </submittedName>
</protein>
<dbReference type="AlphaFoldDB" id="A0A2D4FES9"/>
<organism evidence="2">
    <name type="scientific">Micrurus corallinus</name>
    <name type="common">Brazilian coral snake</name>
    <dbReference type="NCBI Taxonomy" id="54390"/>
    <lineage>
        <taxon>Eukaryota</taxon>
        <taxon>Metazoa</taxon>
        <taxon>Chordata</taxon>
        <taxon>Craniata</taxon>
        <taxon>Vertebrata</taxon>
        <taxon>Euteleostomi</taxon>
        <taxon>Lepidosauria</taxon>
        <taxon>Squamata</taxon>
        <taxon>Bifurcata</taxon>
        <taxon>Unidentata</taxon>
        <taxon>Episquamata</taxon>
        <taxon>Toxicofera</taxon>
        <taxon>Serpentes</taxon>
        <taxon>Colubroidea</taxon>
        <taxon>Elapidae</taxon>
        <taxon>Elapinae</taxon>
        <taxon>Micrurus</taxon>
    </lineage>
</organism>
<evidence type="ECO:0000256" key="1">
    <source>
        <dbReference type="SAM" id="MobiDB-lite"/>
    </source>
</evidence>
<reference evidence="2" key="1">
    <citation type="submission" date="2017-07" db="EMBL/GenBank/DDBJ databases">
        <authorList>
            <person name="Mikheyev A."/>
            <person name="Grau M."/>
        </authorList>
    </citation>
    <scope>NUCLEOTIDE SEQUENCE</scope>
    <source>
        <tissue evidence="2">Venom_gland</tissue>
    </source>
</reference>
<feature type="compositionally biased region" description="Polar residues" evidence="1">
    <location>
        <begin position="30"/>
        <end position="43"/>
    </location>
</feature>
<dbReference type="EMBL" id="IACJ01064944">
    <property type="protein sequence ID" value="LAA45762.1"/>
    <property type="molecule type" value="Transcribed_RNA"/>
</dbReference>
<dbReference type="EMBL" id="IACJ01064941">
    <property type="protein sequence ID" value="LAA45756.1"/>
    <property type="molecule type" value="Transcribed_RNA"/>
</dbReference>
<reference evidence="2" key="2">
    <citation type="submission" date="2017-11" db="EMBL/GenBank/DDBJ databases">
        <title>Coralsnake Venomics: Analyses of Venom Gland Transcriptomes and Proteomes of Six Brazilian Taxa.</title>
        <authorList>
            <person name="Aird S.D."/>
            <person name="Jorge da Silva N."/>
            <person name="Qiu L."/>
            <person name="Villar-Briones A."/>
            <person name="Aparecida-Saddi V."/>
            <person name="Campos-Telles M.P."/>
            <person name="Grau M."/>
            <person name="Mikheyev A.S."/>
        </authorList>
    </citation>
    <scope>NUCLEOTIDE SEQUENCE</scope>
    <source>
        <tissue evidence="2">Venom_gland</tissue>
    </source>
</reference>
<feature type="region of interest" description="Disordered" evidence="1">
    <location>
        <begin position="1"/>
        <end position="44"/>
    </location>
</feature>